<evidence type="ECO:0000256" key="4">
    <source>
        <dbReference type="ARBA" id="ARBA00022729"/>
    </source>
</evidence>
<evidence type="ECO:0000256" key="3">
    <source>
        <dbReference type="ARBA" id="ARBA00022692"/>
    </source>
</evidence>
<feature type="transmembrane region" description="Helical" evidence="11">
    <location>
        <begin position="6077"/>
        <end position="6102"/>
    </location>
</feature>
<reference evidence="15" key="1">
    <citation type="submission" date="2025-08" db="UniProtKB">
        <authorList>
            <consortium name="RefSeq"/>
        </authorList>
    </citation>
    <scope>IDENTIFICATION</scope>
    <source>
        <tissue evidence="15">Blood</tissue>
    </source>
</reference>
<evidence type="ECO:0000256" key="1">
    <source>
        <dbReference type="ARBA" id="ARBA00004141"/>
    </source>
</evidence>
<dbReference type="Pfam" id="PF03160">
    <property type="entry name" value="Calx-beta"/>
    <property type="match status" value="32"/>
</dbReference>
<evidence type="ECO:0000256" key="11">
    <source>
        <dbReference type="SAM" id="Phobius"/>
    </source>
</evidence>
<dbReference type="InterPro" id="IPR036866">
    <property type="entry name" value="RibonucZ/Hydroxyglut_hydro"/>
</dbReference>
<dbReference type="Pfam" id="PF00753">
    <property type="entry name" value="Lactamase_B"/>
    <property type="match status" value="1"/>
</dbReference>
<dbReference type="SUPFAM" id="SSF141072">
    <property type="entry name" value="CalX-like"/>
    <property type="match status" value="37"/>
</dbReference>
<keyword evidence="8 11" id="KW-0472">Membrane</keyword>
<dbReference type="Gene3D" id="2.60.120.200">
    <property type="match status" value="1"/>
</dbReference>
<dbReference type="Gene3D" id="3.60.15.10">
    <property type="entry name" value="Ribonuclease Z/Hydroxyacylglutathione hydrolase-like"/>
    <property type="match status" value="1"/>
</dbReference>
<dbReference type="Pfam" id="PF13385">
    <property type="entry name" value="Laminin_G_3"/>
    <property type="match status" value="1"/>
</dbReference>
<dbReference type="InterPro" id="IPR046338">
    <property type="entry name" value="GAIN_dom_sf"/>
</dbReference>
<evidence type="ECO:0000259" key="13">
    <source>
        <dbReference type="PROSITE" id="PS50261"/>
    </source>
</evidence>
<dbReference type="SMART" id="SM00237">
    <property type="entry name" value="Calx_beta"/>
    <property type="match status" value="18"/>
</dbReference>
<dbReference type="InterPro" id="IPR003644">
    <property type="entry name" value="Calx_beta"/>
</dbReference>
<sequence length="6372" mass="703427">MSALEWFAHKSLGGGIYWIQERFYESGNRANIWLVRGSQRDVVIDTGLGLRSLPDYLHLAGLLDPDPAQGDQEGAGLGEAEKEPASSGRRRRPLLAIATHVHFDHSGGLHQFEEVAVHSAEAGALRRGDNYETVTWLSDSEVVRQPSPGWRARQFRVRPVQPTHVLQEGMPSVCLLVILLLSLIISLISGETEVKFTGQTEFVVNETTTTVIRLVIERIGDPVNVTAIVSIHGENTGDFFDTYAAAYISQAETNRTVFISVCDDDIPEADETFIFYLTLQKPLQEVKLGLPRAVTVTILSNDNAFGIISFDMPALITLTEPRGDNESVPFTLVREKGTYGSVTVFYEVQGGPNSPVEDLSPVKGNITFSPGTAVLIYNLFVLDDQVSENDEIYIIHLRSVEGGAEINSSRNSVEIIIKANDSPVLFTQSIYMVHEEDDIIAITVVRGKDDSGNRIGPDENQVSICYIIVTGNSTLHAQLNLDFLDLQPNTTIVFPPLVHESYIKFKILDDAIPEIAETFHIMLLKDTLQGDAILKNPSIVQVTIKPNDKPYGVLSINSILFTQTVVINEDQMLRYEGITVVRNGGTHGNISVSWIITRNSTDPSPVATDLTPDSGVLYFAQGQLLASLHLNIIDDDVPEEAEPYLLQILDHTIQGGAEVSDPAELLFYIQDSDDVYGVIQFCHLENQRIESSPDGRFLSLSFARQRGTVGDVKLFYIIMYIPSGPVDPERAKEGVLNTSRRSILYFPEGKPNDTIKVPIRNDAFLQNGAHFLIQLEKVKLLNIIPQIPSISPRLGEIKNVSLRITPDIANGEIGFISNLPIILPEPEDSLFAVSSIPLHRDGTDGQATVYWSLTPTGLNSKAVTIDDIWPFSGSVLFLSGQSDTAINITIQADDIPEMNETLTLSLDSVNVENQILKSGYTSRKLIIPENDDPGGVFEFASSSRGPYRIKEGESVELRIIRSRGALMEQFLLYTIEPRDSNEFYGNTGVLEFKPGEREIKITLLTRMDEIPELDEFYSVLLSSHGDLPSKLGNATRVNITILKNNDPHGIIQFVDNKMTVTINESKGEDFYAAVFKVIRNQGTFGSVSVSWATDSISTKDIFPDRGTIFFGNEEFSKDITIYSVPDEIPEEMEVFIISLFNTTGGASLGNITTATMQIIKNDCPVYFADPVILKIHEGGIAEFVVVRNDSGADAVSVLYATIDGNASAEEDFMSCEKNGVLWFDIGIKEQNITMFIHDDDIPESDEDFYIILFNSTGDTVVYKPRMATVIIEANDDPNGIFLLESTGKALEEGKTNDFLILRHRGYFGNVSLAWQLFGNNSALNPGQEFYEVSGTVWFIEGEQSQPITLHAIPDKIPEFNEFYTLKLVNASGGQLSETNLSVSVMIPMNDDPYGVFILDPQSQDREVAEDIQSEDDISCITSFTVWRYQGTFGTVRIGWEILSSTFREGLPLMIDFLLLGKFTDSVKSKPHMRRHHTGTDALYFSGEEDAYGIIEPDVHVSKNSILSVFTFSAWVLPSANNDGFIITKDNSNGLIYYGVKIGTNESHLSIGFYYMPLQSNKTYIAKITIMKYLEENIWIHLLIMLNNGTLEFFIDGKPVPGGIKSLKGKAIADGPGIMKVGAGINGGSRYKGLMQDVRFYECKLTKEEISELHAMPARSDLYPISGYLEYRQGERNKSFIVSAKDDKEEEGEELFILKLISVYGGAQISQENTTATLRIQKSDNANGLFGFTGACIPEVSNEGSTVSCVVERTRGALDSVFVYYTISQIDSYGVNYTVTDFANSSGMVTFLPFQRSEVLNLHVLDDDIPELKEYFQVTLVSAVSGDGKAGSTPTSGASIDPEKETTYITVKASDHPYGLLQFSVGEPPSDTDEIILSATTAPHITVKEEVGQVSLLVVRAQGLLGTIVAQYRTVALTAFSPQDYQGITGTLGFLPGERYKHILVNITDNAIPELEKAFKVELLDPDGAVSEFFNGGSGSGDGDFYFLPPVHQYGNLGIASHIIVTIEASDDAHGVFEFSAESLSLSGMEPEDDRGIISFEVIRHHGALSQVMLYWFIVPNDTEDVTATSGNITFHVEQRKANLTVHILPDEIPELDKTFSVYIINVTHGQLGVHTNATLTILANDDPYGLLIFSEKNRPIKVEEETKNVTLTIVRLKGHLGVVKVTYRTMCDEDDSLYLLSNIARATLGEDYLPISGFVILPANKSEATLHLPILDDDEPEQSESVFVELLGATLIGEVYHQPISDSPRLGSTIYTIAHIIINANDDAFGTLQLSAPAVQVPENYIGPIINVTRTGGIFADVSVKFRAVPITATAGEDYSVASSDVVLLEGETSKAVPIYIINDINPEREESFLVQLLNQTTGGAQLGSLTQALITIEASDDPFGSFVFQTTNIVVKEPEANTLLIDLPVIRNAGTLGNVTIEWIATIDGQFAASDLKVFLGNIQFSPGETMKNLILEILNDDIPEIEEIIRVELTQASSGGTIGLDRVANVVIPANDKPYGTVSFQQNLYHIQEPLERSSTANITVKRSGGRFGQLKIFYSTSDMDFTTLVQEQGLDVLCYYEAPIQGIPDESHVTRVNLSLANDSLYTCAILCLKEQACSAFYFSGTSESPSCFWAGSWSNSITNNTGFWIYKKNLTTLTAIFSTQAIANNDYEPVTSQWVIMEEGEEFANLTVSILPDDFPELDEKFAISLLQIVLMNVTASIENQPVVGQPNTATVLIQMNGDAFGVFVIYSISSHTTENGLYVEVQEQPQNTVQLMIHRTEGSLGQVMVEWSISGGTATPNLDFIGDGEVLIFAEGETKKPVTLTILDDTEPEDDESIRITLTHTEGGSRILPNSDTVTVVILANDNVAGILSFQLSSRSVIAHEGELLQFHVLRTAPGAGNVTVDWEIVGHNLEQNFENISGTLYFLEGSLNATIYLYLLDDQIPEEKKEYHIILHNIKTQGVTSTGSAILDHQGHEAVLTVEASDEPYGILNFASSSRTVLIQEENKTIQLFINREFGSLGVVNVTYTTISEFLGLKNQTEGAYAEPGVDYIPISGSVLLKEGVTTATINITILEDDIPEMQEYFFINLTSVKLVTHPLTSFPPRLDVGGLTAQIIIDANDGARGVISWQNTRFEISELNVNLTLVIFRDRGLYGNVSLFLYAQNLEAYQGLDFNLSSRTLCFADGERYKYIDVQIFDDEIPERDERFQLILTNPSLGLELGENTTATITILASDDGHGVLSFNNSEHFFLREQTALHLMESVAILNIIREPPQGIFGTVTVQYIVREINSSEASVDLTPSQGYIVLEEGIRVKNLHISAILDAEPEMDEHFIVTLFNPSGGARLGARTETLITVLQNQAPLGLFSIFPVTERTNSIIAEEANTTVYLKISRSNGLNTSVSVEWETRPDSAFGIKGGLSVLAILQSFEEESISSWCFFMEGDFLYGLLLRTNPAVKSSIYQWRGVFVPVEEFSIENPHHCTAFQINGSSYLVITHGGIKEDRPSNNTVFLFTSGFHLLEVQSILVPATSDIKYFNLNQRHYLIIASCRPESKSTQIFQWNNGIFIFHNQLSVNGGLSLDLFPRGSTTYLVIVPCESMHTPLLFKWSENDFIRFQEVPINGITQVKAVVSGSDVYLIFAKEFNSTCEIFIWEAGQFSFRYFQSISITAVNAIHTSFPPSGLVHVLFASKDKSALYSWNSEMNRFSLLLEAPSANHISSINVKSLNSNKSLIVVTGDSYSYVYELAAISNQSDFIPSSGELIFEPGDKEIVIAINIFDDTVPEEEESFRVWLKNPKGGAEIGPNGYVTIVVPSNDDAHGVVVFAQNSLFKQAEEMEQDTLITLNVERLISTFGHVIVHWEASGSINDIFPNSGMVAFSEGQALSTVTLTVLADVIPEASETLIITLTHISTVGIQDPQRGAIIDRSRAKAILTILPNDTPLGVVGWHTDSLFNKVEEPEGTSTTITLHIFREQPFVGDISIHVISHPIFSLPLVNQAIENEDYRLENKTIIMTENITLVSINVTILPDNIPELQEGFLINISSVQLLNSSLTRGQQSMKKLGLEIAEILIEENDNPRGIFQFNINKDMNRTVAVYEVPPPDNILKLSIVRKAGTFGSIKLDWEATPASASLKDFSPSFGNLIFADGQVTGVIEITIIDDDEVEFLEMFTVTLLRVTGVARLGDDVQVMVTIAPNDSPAGVFSFEEKHVTVKEPQSIHDPTANVFLTVSRSSGGQGEVQILWKLEESASYDLTPLNGTLLFSEMESQKTIILHVIQDDVLEGDEHYSVHLVSTDNTEISPVNGIATITILADQGASGVVGLASQSTHVLIGEPVGKYNGTAFIGLVRGPGIFGEITISWIITSPDQKEFADVSGTVTMRDQQSAAVILIQALDDDIPEEKRHYQFQLTGISNGGIIDEAAKTANITMAASDLPYGQFTFSQEVLQTTEEEKWANVTVIRSHGFYKQIHLLYKMLNGTAVEGSDFGVTSGELIFKPTETVKTIYVEIYDDDLPEGPEDFSIVITKVELLGSGFDFTIKENGLQIDQPPEIGNVSVMRIIISKNDNAEGIIEFDPSYASLEVEEDVGWIMIPVFRRLGSYGFVTADFISRSISALPDGIDYIITNNSVIFHHGQIQSFISILIINDEERENAEQFEIQLRGASGGAVLGLHLVTQITIAKSDSPHGIVRFLNESQIILPNPNVSLTLSLVLERAGELIGESQINWDILGPNSEVILPPLNSDISDPVNGSFYFAEAEGGLRHISLKIYPHEEVEVQETFIIRLRAMRGETKLDPKAANILVKILKFGDPNGIVQFVPESLSPKIFEEPSASEGPLNIVLSIKRIQGIMGNITIYWKLSSDSDTTNDFITMRGSVVIPDLQRTSNLVISLLPDDVPEIDEHYEVQLTSVEGGADLDQEKSISRFMVVANDDPYGVFALYGEKQSVLVKKDLSRHIQINISRHAGTFADVIVEYQISSFNEEKVIIPANRVGKLHIKAGSSYGLKTVPIYTQVFISLDMNLTLELINVTLVNISANIAPKILETARLVSFPIPKEAANSQVAFDSIILRLINITAGTTQALITRKGIYGPIVVSWNSGYPLGLIPLYLHQGSTIPASGTVTFSHGEQNKTILLQIIPNANTPEVFAVHLATVQSNASGGACLRSDFIIAEIEPMGVFQFAPSSRNILVREGVQTVRLNVQRLFGYQSNLTKVFYQTTAGSAKSLEDFEPAHDGELVFGFLDINTVLEILVIDDSISEGEEMFFVNLTSVNVLDVQDLNPARNARLNPEFSIASITILASDIHYGILSLGPTIIYTEEDSNNIASNTILIHIRRTQGFVGNISVNIKTFGAINAQSGADTFPFEIVPVVSNLTWAIEGKDFEEMALSVTLLDGERETKVSVTILDDDEPEGEEFFYVVLSEPQDGAQITENIDEYGFKGFTTIIIKGNDLQNGILGFSEETQHSLMLDEDSEKRKVELVVSRQPNRAFEDVKVSWRVTFNQTSVVLQSNGTNLAKELIAVTGVTTCKAGQIQCMISIEIQPDNVAESEICFFVELYDVGEGAALNESARFAHIIVPESDSVQKDLIYFSVGSRLAVAHMKTTSIRLQVVRDSDTAFTISVNYRTQELLRPEPFGRVIISPAVSGQDFIASEGTLSFESGQRNALLSIILNPKNGYLNLFPKRFQVMLFNPTDGARIDSIYGIANITIVSDSSSQAIWSLTDQLFQPLDDIILNTILQHLNIKIVTENTEEQLAAVMYIIDKVISEGEILALADRNRNLLYEILCTLANPKRKDTRGYSFLADITEKFAFSLPVGEKCGSQGERGKTFLDHCPYIVITSHHWYPQQINGHRFDGKDGDFIRVPDHLLEVSASSHSNDTTCRFIQVTEYSSQQWFTTDDRGIALKNKVFSMSLKGQSPVQLKDNNEVIYRIYSTDSHIIPHKSLCLVWNQIAESWLSNAQFCKLIDDSSNYVECSCSHMSVYAASAQTDSFSSYNEAFFSSGFICISGFILAIFSYFLCTRTSMFAAKLLTHMMVACLGTQISFLASAYTSQQLSEESCSALGSVTHYLYLCQFNWMLIQAVNFWYILVMNDEHTERRYLIFFLLGWGLPALVVILLLIILRGIYHHNLPQIYGLIHNDLCFIPNIYAALFTAALVPLVCLVVVFVVFIHVYQVTPQWKAYDDVFRGRTNAAEIPLVLYLFALISMTWLWGGLHMAYRHLWMLIFFVIFNSLQGLYVFVVYFILHNQLCCPVKASYTVEMNGNTSSGSTFFTHGSGMPLAGEEISKSTQNLIAAMEEMPADWERTSPRTGTEARTVFKQSPQNGNAYIAAGGFRNSSLMADEESQEFDDLIFALKTGAGLNISDTESCHGSLDGSTIANSQIVELRRIPIADTHL</sequence>
<comment type="subcellular location">
    <subcellularLocation>
        <location evidence="2">Cell projection</location>
        <location evidence="2">Stereocilium</location>
    </subcellularLocation>
    <subcellularLocation>
        <location evidence="1">Membrane</location>
        <topology evidence="1">Multi-pass membrane protein</topology>
    </subcellularLocation>
</comment>
<dbReference type="Pfam" id="PF00002">
    <property type="entry name" value="7tm_2"/>
    <property type="match status" value="1"/>
</dbReference>
<proteinExistence type="predicted"/>
<dbReference type="SMART" id="SM00849">
    <property type="entry name" value="Lactamase_B"/>
    <property type="match status" value="1"/>
</dbReference>
<evidence type="ECO:0000313" key="15">
    <source>
        <dbReference type="RefSeq" id="XP_060546602.1"/>
    </source>
</evidence>
<keyword evidence="3 11" id="KW-0812">Transmembrane</keyword>
<dbReference type="Gene3D" id="2.60.220.50">
    <property type="match status" value="1"/>
</dbReference>
<keyword evidence="4" id="KW-0732">Signal</keyword>
<dbReference type="SUPFAM" id="SSF49899">
    <property type="entry name" value="Concanavalin A-like lectins/glucanases"/>
    <property type="match status" value="1"/>
</dbReference>
<feature type="transmembrane region" description="Helical" evidence="11">
    <location>
        <begin position="6196"/>
        <end position="6221"/>
    </location>
</feature>
<dbReference type="Gene3D" id="2.60.40.2030">
    <property type="match status" value="35"/>
</dbReference>
<keyword evidence="14" id="KW-1185">Reference proteome</keyword>
<feature type="domain" description="G-protein coupled receptors family 2 profile 2" evidence="13">
    <location>
        <begin position="5971"/>
        <end position="6222"/>
    </location>
</feature>
<keyword evidence="6" id="KW-0106">Calcium</keyword>
<dbReference type="GeneID" id="117679052"/>
<dbReference type="Proteomes" id="UP001652622">
    <property type="component" value="Unplaced"/>
</dbReference>
<feature type="transmembrane region" description="Helical" evidence="11">
    <location>
        <begin position="6006"/>
        <end position="6025"/>
    </location>
</feature>
<evidence type="ECO:0000256" key="8">
    <source>
        <dbReference type="ARBA" id="ARBA00023136"/>
    </source>
</evidence>
<dbReference type="SMART" id="SM00303">
    <property type="entry name" value="GPS"/>
    <property type="match status" value="1"/>
</dbReference>
<feature type="transmembrane region" description="Helical" evidence="11">
    <location>
        <begin position="6170"/>
        <end position="6190"/>
    </location>
</feature>
<keyword evidence="15" id="KW-0675">Receptor</keyword>
<evidence type="ECO:0000313" key="14">
    <source>
        <dbReference type="Proteomes" id="UP001652622"/>
    </source>
</evidence>
<gene>
    <name evidence="15" type="primary">ADGRV1</name>
</gene>
<protein>
    <submittedName>
        <fullName evidence="15">Adhesion G-protein coupled receptor V1</fullName>
    </submittedName>
</protein>
<keyword evidence="9" id="KW-1015">Disulfide bond</keyword>
<name>A0ABM3ZE09_PANGU</name>
<feature type="transmembrane region" description="Helical" evidence="11">
    <location>
        <begin position="6045"/>
        <end position="6065"/>
    </location>
</feature>
<evidence type="ECO:0000256" key="10">
    <source>
        <dbReference type="SAM" id="MobiDB-lite"/>
    </source>
</evidence>
<dbReference type="InterPro" id="IPR038081">
    <property type="entry name" value="CalX-like_sf"/>
</dbReference>
<dbReference type="PROSITE" id="PS50912">
    <property type="entry name" value="EAR"/>
    <property type="match status" value="3"/>
</dbReference>
<dbReference type="RefSeq" id="XP_060546602.1">
    <property type="nucleotide sequence ID" value="XM_060690619.1"/>
</dbReference>
<dbReference type="PROSITE" id="PS50221">
    <property type="entry name" value="GAIN_B"/>
    <property type="match status" value="1"/>
</dbReference>
<dbReference type="InterPro" id="IPR009039">
    <property type="entry name" value="EAR"/>
</dbReference>
<dbReference type="SUPFAM" id="SSF56281">
    <property type="entry name" value="Metallo-hydrolase/oxidoreductase"/>
    <property type="match status" value="1"/>
</dbReference>
<accession>A0ABM3ZE09</accession>
<feature type="transmembrane region" description="Helical" evidence="11">
    <location>
        <begin position="6122"/>
        <end position="6149"/>
    </location>
</feature>
<feature type="domain" description="GAIN-B" evidence="12">
    <location>
        <begin position="5811"/>
        <end position="5969"/>
    </location>
</feature>
<dbReference type="InterPro" id="IPR057244">
    <property type="entry name" value="GAIN_B"/>
</dbReference>
<dbReference type="InterPro" id="IPR000203">
    <property type="entry name" value="GPS"/>
</dbReference>
<dbReference type="InterPro" id="IPR017981">
    <property type="entry name" value="GPCR_2-like_7TM"/>
</dbReference>
<dbReference type="InterPro" id="IPR026919">
    <property type="entry name" value="ADGRV1"/>
</dbReference>
<evidence type="ECO:0000256" key="6">
    <source>
        <dbReference type="ARBA" id="ARBA00022837"/>
    </source>
</evidence>
<dbReference type="InterPro" id="IPR000832">
    <property type="entry name" value="GPCR_2_secretin-like"/>
</dbReference>
<dbReference type="InterPro" id="IPR001279">
    <property type="entry name" value="Metallo-B-lactamas"/>
</dbReference>
<dbReference type="PANTHER" id="PTHR46682:SF1">
    <property type="entry name" value="ADHESION G-PROTEIN COUPLED RECEPTOR V1"/>
    <property type="match status" value="1"/>
</dbReference>
<feature type="transmembrane region" description="Helical" evidence="11">
    <location>
        <begin position="5974"/>
        <end position="5994"/>
    </location>
</feature>
<evidence type="ECO:0000256" key="2">
    <source>
        <dbReference type="ARBA" id="ARBA00004645"/>
    </source>
</evidence>
<evidence type="ECO:0000256" key="5">
    <source>
        <dbReference type="ARBA" id="ARBA00022737"/>
    </source>
</evidence>
<keyword evidence="7 11" id="KW-1133">Transmembrane helix</keyword>
<dbReference type="Gene3D" id="1.20.1070.10">
    <property type="entry name" value="Rhodopsin 7-helix transmembrane proteins"/>
    <property type="match status" value="1"/>
</dbReference>
<dbReference type="InterPro" id="IPR013320">
    <property type="entry name" value="ConA-like_dom_sf"/>
</dbReference>
<keyword evidence="5" id="KW-0677">Repeat</keyword>
<feature type="region of interest" description="Disordered" evidence="10">
    <location>
        <begin position="64"/>
        <end position="89"/>
    </location>
</feature>
<dbReference type="PANTHER" id="PTHR46682">
    <property type="entry name" value="ADHESION G-PROTEIN COUPLED RECEPTOR V1"/>
    <property type="match status" value="1"/>
</dbReference>
<evidence type="ECO:0000259" key="12">
    <source>
        <dbReference type="PROSITE" id="PS50221"/>
    </source>
</evidence>
<dbReference type="PROSITE" id="PS50261">
    <property type="entry name" value="G_PROTEIN_RECEP_F2_4"/>
    <property type="match status" value="1"/>
</dbReference>
<evidence type="ECO:0000256" key="9">
    <source>
        <dbReference type="ARBA" id="ARBA00023157"/>
    </source>
</evidence>
<organism evidence="14 15">
    <name type="scientific">Pantherophis guttatus</name>
    <name type="common">Corn snake</name>
    <name type="synonym">Elaphe guttata</name>
    <dbReference type="NCBI Taxonomy" id="94885"/>
    <lineage>
        <taxon>Eukaryota</taxon>
        <taxon>Metazoa</taxon>
        <taxon>Chordata</taxon>
        <taxon>Craniata</taxon>
        <taxon>Vertebrata</taxon>
        <taxon>Euteleostomi</taxon>
        <taxon>Lepidosauria</taxon>
        <taxon>Squamata</taxon>
        <taxon>Bifurcata</taxon>
        <taxon>Unidentata</taxon>
        <taxon>Episquamata</taxon>
        <taxon>Toxicofera</taxon>
        <taxon>Serpentes</taxon>
        <taxon>Colubroidea</taxon>
        <taxon>Colubridae</taxon>
        <taxon>Colubrinae</taxon>
        <taxon>Pantherophis</taxon>
    </lineage>
</organism>
<evidence type="ECO:0000256" key="7">
    <source>
        <dbReference type="ARBA" id="ARBA00022989"/>
    </source>
</evidence>